<evidence type="ECO:0000256" key="4">
    <source>
        <dbReference type="ARBA" id="ARBA00022741"/>
    </source>
</evidence>
<dbReference type="OrthoDB" id="9810148at2"/>
<dbReference type="NCBIfam" id="TIGR02397">
    <property type="entry name" value="dnaX_nterm"/>
    <property type="match status" value="1"/>
</dbReference>
<dbReference type="GO" id="GO:0003887">
    <property type="term" value="F:DNA-directed DNA polymerase activity"/>
    <property type="evidence" value="ECO:0007669"/>
    <property type="project" value="UniProtKB-KW"/>
</dbReference>
<dbReference type="GO" id="GO:0046872">
    <property type="term" value="F:metal ion binding"/>
    <property type="evidence" value="ECO:0007669"/>
    <property type="project" value="UniProtKB-KW"/>
</dbReference>
<evidence type="ECO:0000256" key="3">
    <source>
        <dbReference type="ARBA" id="ARBA00022723"/>
    </source>
</evidence>
<organism evidence="11 12">
    <name type="scientific">Christensenella minuta</name>
    <dbReference type="NCBI Taxonomy" id="626937"/>
    <lineage>
        <taxon>Bacteria</taxon>
        <taxon>Bacillati</taxon>
        <taxon>Bacillota</taxon>
        <taxon>Clostridia</taxon>
        <taxon>Christensenellales</taxon>
        <taxon>Christensenellaceae</taxon>
        <taxon>Christensenella</taxon>
    </lineage>
</organism>
<keyword evidence="7" id="KW-0808">Transferase</keyword>
<evidence type="ECO:0000256" key="2">
    <source>
        <dbReference type="ARBA" id="ARBA00012417"/>
    </source>
</evidence>
<dbReference type="Pfam" id="PF13177">
    <property type="entry name" value="DNA_pol3_delta2"/>
    <property type="match status" value="1"/>
</dbReference>
<dbReference type="STRING" id="626937.HMPREF3293_02554"/>
<dbReference type="PANTHER" id="PTHR11669:SF0">
    <property type="entry name" value="PROTEIN STICHEL-LIKE 2"/>
    <property type="match status" value="1"/>
</dbReference>
<evidence type="ECO:0000256" key="8">
    <source>
        <dbReference type="ARBA" id="ARBA00049244"/>
    </source>
</evidence>
<protein>
    <recommendedName>
        <fullName evidence="2">DNA-directed DNA polymerase</fullName>
        <ecNumber evidence="2">2.7.7.7</ecNumber>
    </recommendedName>
</protein>
<keyword evidence="12" id="KW-1185">Reference proteome</keyword>
<dbReference type="Gene3D" id="3.40.50.300">
    <property type="entry name" value="P-loop containing nucleotide triphosphate hydrolases"/>
    <property type="match status" value="1"/>
</dbReference>
<comment type="caution">
    <text evidence="11">The sequence shown here is derived from an EMBL/GenBank/DDBJ whole genome shotgun (WGS) entry which is preliminary data.</text>
</comment>
<dbReference type="Gene3D" id="1.10.8.60">
    <property type="match status" value="1"/>
</dbReference>
<gene>
    <name evidence="11" type="ORF">HMPREF3293_02554</name>
</gene>
<dbReference type="EMBL" id="LSZW01000064">
    <property type="protein sequence ID" value="KXK64475.1"/>
    <property type="molecule type" value="Genomic_DNA"/>
</dbReference>
<dbReference type="RefSeq" id="WP_066522157.1">
    <property type="nucleotide sequence ID" value="NZ_CABMOF010000007.1"/>
</dbReference>
<keyword evidence="7" id="KW-0239">DNA-directed DNA polymerase</keyword>
<sequence length="527" mass="57438">MAYKTLYRVFRPRTFDEVYGQQHITDILKKQVMTGQLSHAYLFYGPRGTGKTSTAKILANAMNCLDPQGGNPCGKCEVCTGAANDAFVDIVEIDAASNNSVDNVRDIREKVSLLPALGKYKVYIIDEVHMLSPGAFNALLKTLEEPPAHAVFILATTEIRKLPATILSRCQRYDFKRITEEDIVARLREVAEKTGVEYEEEALCMIAQSAEGAMRDALSVMDQCIAGQDSLTLGHVNEAMGIADTERTRALCGAVLGENPAEALGLLQGMLKDGIEPHNILRDIIVELSGQLAKEAADAYRCANLLRVLEVFIYNQNILRYAATPDAVLVAAVARAAVNTTDVDTEDMDLRVKKLEARVEKLAADFASGKLAAAAPGQKQAPAPRGGVPVQAEIPGTQDLAGNAIRAVEQEEKAQQEEQEEEMPEAGEALKQLRAKIGSELPVLAPAAAAVRGINAKGSLLQFIADEADSVLVDMLCKEEYLAQMNGIIAEIFGHTMVLETRYEQKEEKSMEQQLFDLFGKDKVVIK</sequence>
<dbReference type="Pfam" id="PF22608">
    <property type="entry name" value="DNAX_ATPase_lid"/>
    <property type="match status" value="1"/>
</dbReference>
<dbReference type="EC" id="2.7.7.7" evidence="2"/>
<keyword evidence="9" id="KW-0175">Coiled coil</keyword>
<dbReference type="InterPro" id="IPR027417">
    <property type="entry name" value="P-loop_NTPase"/>
</dbReference>
<name>A0A136Q1D2_9FIRM</name>
<dbReference type="NCBIfam" id="NF004046">
    <property type="entry name" value="PRK05563.1"/>
    <property type="match status" value="1"/>
</dbReference>
<dbReference type="InterPro" id="IPR050238">
    <property type="entry name" value="DNA_Rep/Repair_Clamp_Loader"/>
</dbReference>
<accession>A0A136Q1D2</accession>
<dbReference type="FunFam" id="1.10.8.60:FF:000013">
    <property type="entry name" value="DNA polymerase III subunit gamma/tau"/>
    <property type="match status" value="1"/>
</dbReference>
<evidence type="ECO:0000313" key="12">
    <source>
        <dbReference type="Proteomes" id="UP000070366"/>
    </source>
</evidence>
<keyword evidence="4" id="KW-0547">Nucleotide-binding</keyword>
<evidence type="ECO:0000256" key="5">
    <source>
        <dbReference type="ARBA" id="ARBA00022833"/>
    </source>
</evidence>
<keyword evidence="7" id="KW-0548">Nucleotidyltransferase</keyword>
<dbReference type="SUPFAM" id="SSF52540">
    <property type="entry name" value="P-loop containing nucleoside triphosphate hydrolases"/>
    <property type="match status" value="1"/>
</dbReference>
<proteinExistence type="inferred from homology"/>
<dbReference type="InterPro" id="IPR045085">
    <property type="entry name" value="HLD_clamp_pol_III_gamma_tau"/>
</dbReference>
<dbReference type="InterPro" id="IPR003593">
    <property type="entry name" value="AAA+_ATPase"/>
</dbReference>
<dbReference type="CDD" id="cd00009">
    <property type="entry name" value="AAA"/>
    <property type="match status" value="1"/>
</dbReference>
<dbReference type="PANTHER" id="PTHR11669">
    <property type="entry name" value="REPLICATION FACTOR C / DNA POLYMERASE III GAMMA-TAU SUBUNIT"/>
    <property type="match status" value="1"/>
</dbReference>
<dbReference type="SUPFAM" id="SSF48019">
    <property type="entry name" value="post-AAA+ oligomerization domain-like"/>
    <property type="match status" value="1"/>
</dbReference>
<keyword evidence="6" id="KW-0067">ATP-binding</keyword>
<dbReference type="Proteomes" id="UP000070366">
    <property type="component" value="Unassembled WGS sequence"/>
</dbReference>
<keyword evidence="5" id="KW-0862">Zinc</keyword>
<dbReference type="InterPro" id="IPR001270">
    <property type="entry name" value="ClpA/B"/>
</dbReference>
<dbReference type="KEGG" id="cmiu:B1H56_00675"/>
<dbReference type="GO" id="GO:0005524">
    <property type="term" value="F:ATP binding"/>
    <property type="evidence" value="ECO:0007669"/>
    <property type="project" value="UniProtKB-KW"/>
</dbReference>
<feature type="domain" description="AAA+ ATPase" evidence="10">
    <location>
        <begin position="37"/>
        <end position="179"/>
    </location>
</feature>
<dbReference type="SMART" id="SM00382">
    <property type="entry name" value="AAA"/>
    <property type="match status" value="1"/>
</dbReference>
<feature type="coiled-coil region" evidence="9">
    <location>
        <begin position="401"/>
        <end position="436"/>
    </location>
</feature>
<dbReference type="InterPro" id="IPR008921">
    <property type="entry name" value="DNA_pol3_clamp-load_cplx_C"/>
</dbReference>
<dbReference type="CDD" id="cd18137">
    <property type="entry name" value="HLD_clamp_pol_III_gamma_tau"/>
    <property type="match status" value="1"/>
</dbReference>
<evidence type="ECO:0000313" key="11">
    <source>
        <dbReference type="EMBL" id="KXK64475.1"/>
    </source>
</evidence>
<comment type="similarity">
    <text evidence="1">Belongs to the DnaX/STICHEL family.</text>
</comment>
<evidence type="ECO:0000259" key="10">
    <source>
        <dbReference type="SMART" id="SM00382"/>
    </source>
</evidence>
<keyword evidence="3" id="KW-0479">Metal-binding</keyword>
<evidence type="ECO:0000256" key="9">
    <source>
        <dbReference type="SAM" id="Coils"/>
    </source>
</evidence>
<dbReference type="FunFam" id="3.40.50.300:FF:000014">
    <property type="entry name" value="DNA polymerase III subunit gamma/tau"/>
    <property type="match status" value="1"/>
</dbReference>
<reference evidence="12" key="1">
    <citation type="submission" date="2016-02" db="EMBL/GenBank/DDBJ databases">
        <authorList>
            <person name="Mitreva M."/>
            <person name="Pepin K.H."/>
            <person name="Mihindukulasuriya K.A."/>
            <person name="Fulton R."/>
            <person name="Fronick C."/>
            <person name="O'Laughlin M."/>
            <person name="Miner T."/>
            <person name="Herter B."/>
            <person name="Rosa B.A."/>
            <person name="Cordes M."/>
            <person name="Tomlinson C."/>
            <person name="Wollam A."/>
            <person name="Palsikar V.B."/>
            <person name="Mardis E.R."/>
            <person name="Wilson R.K."/>
        </authorList>
    </citation>
    <scope>NUCLEOTIDE SEQUENCE [LARGE SCALE GENOMIC DNA]</scope>
    <source>
        <strain evidence="12">DSM 22607</strain>
    </source>
</reference>
<evidence type="ECO:0000256" key="1">
    <source>
        <dbReference type="ARBA" id="ARBA00006360"/>
    </source>
</evidence>
<dbReference type="InterPro" id="IPR012763">
    <property type="entry name" value="DNA_pol_III_sug/sutau_N"/>
</dbReference>
<evidence type="ECO:0000256" key="7">
    <source>
        <dbReference type="ARBA" id="ARBA00022932"/>
    </source>
</evidence>
<comment type="catalytic activity">
    <reaction evidence="8">
        <text>DNA(n) + a 2'-deoxyribonucleoside 5'-triphosphate = DNA(n+1) + diphosphate</text>
        <dbReference type="Rhea" id="RHEA:22508"/>
        <dbReference type="Rhea" id="RHEA-COMP:17339"/>
        <dbReference type="Rhea" id="RHEA-COMP:17340"/>
        <dbReference type="ChEBI" id="CHEBI:33019"/>
        <dbReference type="ChEBI" id="CHEBI:61560"/>
        <dbReference type="ChEBI" id="CHEBI:173112"/>
        <dbReference type="EC" id="2.7.7.7"/>
    </reaction>
</comment>
<dbReference type="PATRIC" id="fig|626937.4.peg.2512"/>
<dbReference type="GO" id="GO:0009360">
    <property type="term" value="C:DNA polymerase III complex"/>
    <property type="evidence" value="ECO:0007669"/>
    <property type="project" value="InterPro"/>
</dbReference>
<dbReference type="GO" id="GO:0006261">
    <property type="term" value="P:DNA-templated DNA replication"/>
    <property type="evidence" value="ECO:0007669"/>
    <property type="project" value="TreeGrafter"/>
</dbReference>
<dbReference type="PRINTS" id="PR00300">
    <property type="entry name" value="CLPPROTEASEA"/>
</dbReference>
<dbReference type="GO" id="GO:0003677">
    <property type="term" value="F:DNA binding"/>
    <property type="evidence" value="ECO:0007669"/>
    <property type="project" value="InterPro"/>
</dbReference>
<evidence type="ECO:0000256" key="6">
    <source>
        <dbReference type="ARBA" id="ARBA00022840"/>
    </source>
</evidence>
<dbReference type="AlphaFoldDB" id="A0A136Q1D2"/>